<dbReference type="SMART" id="SM00448">
    <property type="entry name" value="REC"/>
    <property type="match status" value="1"/>
</dbReference>
<dbReference type="InterPro" id="IPR018062">
    <property type="entry name" value="HTH_AraC-typ_CS"/>
</dbReference>
<dbReference type="InterPro" id="IPR001789">
    <property type="entry name" value="Sig_transdc_resp-reg_receiver"/>
</dbReference>
<dbReference type="GO" id="GO:0000160">
    <property type="term" value="P:phosphorelay signal transduction system"/>
    <property type="evidence" value="ECO:0007669"/>
    <property type="project" value="InterPro"/>
</dbReference>
<evidence type="ECO:0000259" key="7">
    <source>
        <dbReference type="PROSITE" id="PS50110"/>
    </source>
</evidence>
<keyword evidence="1" id="KW-0805">Transcription regulation</keyword>
<dbReference type="PANTHER" id="PTHR43280:SF2">
    <property type="entry name" value="HTH-TYPE TRANSCRIPTIONAL REGULATOR EXSA"/>
    <property type="match status" value="1"/>
</dbReference>
<organism evidence="8 9">
    <name type="scientific">Paenibacillus protaetiae</name>
    <dbReference type="NCBI Taxonomy" id="2509456"/>
    <lineage>
        <taxon>Bacteria</taxon>
        <taxon>Bacillati</taxon>
        <taxon>Bacillota</taxon>
        <taxon>Bacilli</taxon>
        <taxon>Bacillales</taxon>
        <taxon>Paenibacillaceae</taxon>
        <taxon>Paenibacillus</taxon>
    </lineage>
</organism>
<keyword evidence="9" id="KW-1185">Reference proteome</keyword>
<keyword evidence="3" id="KW-0804">Transcription</keyword>
<keyword evidence="2" id="KW-0238">DNA-binding</keyword>
<evidence type="ECO:0000256" key="3">
    <source>
        <dbReference type="ARBA" id="ARBA00023163"/>
    </source>
</evidence>
<evidence type="ECO:0000256" key="2">
    <source>
        <dbReference type="ARBA" id="ARBA00023125"/>
    </source>
</evidence>
<dbReference type="AlphaFoldDB" id="A0A4P6FCH1"/>
<feature type="domain" description="Response regulatory" evidence="7">
    <location>
        <begin position="3"/>
        <end position="120"/>
    </location>
</feature>
<gene>
    <name evidence="8" type="ORF">ET464_19630</name>
</gene>
<feature type="modified residue" description="4-aspartylphosphate" evidence="4">
    <location>
        <position position="55"/>
    </location>
</feature>
<dbReference type="Proteomes" id="UP000293568">
    <property type="component" value="Chromosome"/>
</dbReference>
<dbReference type="InterPro" id="IPR011006">
    <property type="entry name" value="CheY-like_superfamily"/>
</dbReference>
<keyword evidence="4" id="KW-0597">Phosphoprotein</keyword>
<dbReference type="PANTHER" id="PTHR43280">
    <property type="entry name" value="ARAC-FAMILY TRANSCRIPTIONAL REGULATOR"/>
    <property type="match status" value="1"/>
</dbReference>
<sequence length="461" mass="52494">MYRLLIADDEALEREGLELIVNKMMPGQFTMMHAENGRKAIEKAEEFRPHVVLMDIKMPGIHGLDALKEIKAGNPGVKMVLVTAYEQFEYAKQAFSLGVKDYLTKPVRRDEIIHLLARIVQELEAEKNSRQQELAHKENNIRLRQLAETELALNLMTHAVHPTDISQLLEMLNMDLETGCAIVAAFPDFHLRGGETADAVLRDMHDTIRDTVKLASVPVHTVVSPLIDRHMTVFVIGKSEDKMKLRDEAFLLGGKLAEEMHSRKQLRISVGIGSIGLLEAGLRRSYYEAVFASASPTAGNGRVALYGELPVSAGQAETDKQDNRDKGSYVQMAIERIREERDHQTHHLMDKAADFIRGHFREELSLEQAAEHVHLNPYYFSKLFKQYIGESFIDFITRIRIEEAQALITEGRLSLKEISYSIGYKDPNYFSRVFKKVAGLSPSEYRSQQYLNLPEQDEEWE</sequence>
<dbReference type="OrthoDB" id="9794370at2"/>
<dbReference type="RefSeq" id="WP_129443895.1">
    <property type="nucleotide sequence ID" value="NZ_CP035492.1"/>
</dbReference>
<dbReference type="PRINTS" id="PR00032">
    <property type="entry name" value="HTHARAC"/>
</dbReference>
<evidence type="ECO:0000313" key="9">
    <source>
        <dbReference type="Proteomes" id="UP000293568"/>
    </source>
</evidence>
<keyword evidence="5" id="KW-0175">Coiled coil</keyword>
<dbReference type="Pfam" id="PF00072">
    <property type="entry name" value="Response_reg"/>
    <property type="match status" value="1"/>
</dbReference>
<dbReference type="SUPFAM" id="SSF52172">
    <property type="entry name" value="CheY-like"/>
    <property type="match status" value="1"/>
</dbReference>
<feature type="domain" description="HTH araC/xylS-type" evidence="6">
    <location>
        <begin position="350"/>
        <end position="448"/>
    </location>
</feature>
<dbReference type="Gene3D" id="3.40.50.2300">
    <property type="match status" value="1"/>
</dbReference>
<feature type="coiled-coil region" evidence="5">
    <location>
        <begin position="113"/>
        <end position="140"/>
    </location>
</feature>
<dbReference type="PROSITE" id="PS00041">
    <property type="entry name" value="HTH_ARAC_FAMILY_1"/>
    <property type="match status" value="1"/>
</dbReference>
<protein>
    <submittedName>
        <fullName evidence="8">Response regulator</fullName>
    </submittedName>
</protein>
<name>A0A4P6FCH1_9BACL</name>
<evidence type="ECO:0000256" key="1">
    <source>
        <dbReference type="ARBA" id="ARBA00023015"/>
    </source>
</evidence>
<dbReference type="GO" id="GO:0043565">
    <property type="term" value="F:sequence-specific DNA binding"/>
    <property type="evidence" value="ECO:0007669"/>
    <property type="project" value="InterPro"/>
</dbReference>
<dbReference type="EMBL" id="CP035492">
    <property type="protein sequence ID" value="QAY68258.1"/>
    <property type="molecule type" value="Genomic_DNA"/>
</dbReference>
<dbReference type="PROSITE" id="PS50110">
    <property type="entry name" value="RESPONSE_REGULATORY"/>
    <property type="match status" value="1"/>
</dbReference>
<dbReference type="InterPro" id="IPR009057">
    <property type="entry name" value="Homeodomain-like_sf"/>
</dbReference>
<evidence type="ECO:0000256" key="5">
    <source>
        <dbReference type="SAM" id="Coils"/>
    </source>
</evidence>
<evidence type="ECO:0000256" key="4">
    <source>
        <dbReference type="PROSITE-ProRule" id="PRU00169"/>
    </source>
</evidence>
<dbReference type="SMART" id="SM00342">
    <property type="entry name" value="HTH_ARAC"/>
    <property type="match status" value="1"/>
</dbReference>
<dbReference type="InterPro" id="IPR018060">
    <property type="entry name" value="HTH_AraC"/>
</dbReference>
<evidence type="ECO:0000259" key="6">
    <source>
        <dbReference type="PROSITE" id="PS01124"/>
    </source>
</evidence>
<dbReference type="PROSITE" id="PS01124">
    <property type="entry name" value="HTH_ARAC_FAMILY_2"/>
    <property type="match status" value="1"/>
</dbReference>
<evidence type="ECO:0000313" key="8">
    <source>
        <dbReference type="EMBL" id="QAY68258.1"/>
    </source>
</evidence>
<dbReference type="SUPFAM" id="SSF46689">
    <property type="entry name" value="Homeodomain-like"/>
    <property type="match status" value="2"/>
</dbReference>
<reference evidence="8 9" key="1">
    <citation type="submission" date="2019-01" db="EMBL/GenBank/DDBJ databases">
        <title>Genome sequencing of strain FW100M-2.</title>
        <authorList>
            <person name="Heo J."/>
            <person name="Kim S.-J."/>
            <person name="Kim J.-S."/>
            <person name="Hong S.-B."/>
            <person name="Kwon S.-W."/>
        </authorList>
    </citation>
    <scope>NUCLEOTIDE SEQUENCE [LARGE SCALE GENOMIC DNA]</scope>
    <source>
        <strain evidence="8 9">FW100M-2</strain>
    </source>
</reference>
<dbReference type="KEGG" id="pprt:ET464_19630"/>
<accession>A0A4P6FCH1</accession>
<dbReference type="InterPro" id="IPR020449">
    <property type="entry name" value="Tscrpt_reg_AraC-type_HTH"/>
</dbReference>
<proteinExistence type="predicted"/>
<dbReference type="GO" id="GO:0003700">
    <property type="term" value="F:DNA-binding transcription factor activity"/>
    <property type="evidence" value="ECO:0007669"/>
    <property type="project" value="InterPro"/>
</dbReference>
<dbReference type="Pfam" id="PF12833">
    <property type="entry name" value="HTH_18"/>
    <property type="match status" value="1"/>
</dbReference>
<dbReference type="Gene3D" id="1.10.10.60">
    <property type="entry name" value="Homeodomain-like"/>
    <property type="match status" value="2"/>
</dbReference>
<dbReference type="CDD" id="cd17536">
    <property type="entry name" value="REC_YesN-like"/>
    <property type="match status" value="1"/>
</dbReference>